<feature type="compositionally biased region" description="Basic and acidic residues" evidence="1">
    <location>
        <begin position="92"/>
        <end position="112"/>
    </location>
</feature>
<feature type="compositionally biased region" description="Low complexity" evidence="1">
    <location>
        <begin position="70"/>
        <end position="89"/>
    </location>
</feature>
<sequence>GGGRRPRAGGGGGRRGRRGRARGGPAGRPPDPSPQSTAVANRTKTTGGRNRTDGAAQWRRRGQDADESGARSAGGSAASSGGSPTGGTPESEEGRLGRGDRARRGPVTDRPRLTRHLKRTPTPAASCRGTSGARTWRATRPRGPARATAAAARAAAGQASGQ</sequence>
<organism evidence="2 3">
    <name type="scientific">Thalassiosira oceanica</name>
    <name type="common">Marine diatom</name>
    <dbReference type="NCBI Taxonomy" id="159749"/>
    <lineage>
        <taxon>Eukaryota</taxon>
        <taxon>Sar</taxon>
        <taxon>Stramenopiles</taxon>
        <taxon>Ochrophyta</taxon>
        <taxon>Bacillariophyta</taxon>
        <taxon>Coscinodiscophyceae</taxon>
        <taxon>Thalassiosirophycidae</taxon>
        <taxon>Thalassiosirales</taxon>
        <taxon>Thalassiosiraceae</taxon>
        <taxon>Thalassiosira</taxon>
    </lineage>
</organism>
<dbReference type="EMBL" id="AGNL01041446">
    <property type="protein sequence ID" value="EJK51556.1"/>
    <property type="molecule type" value="Genomic_DNA"/>
</dbReference>
<evidence type="ECO:0000313" key="3">
    <source>
        <dbReference type="Proteomes" id="UP000266841"/>
    </source>
</evidence>
<feature type="non-terminal residue" evidence="2">
    <location>
        <position position="1"/>
    </location>
</feature>
<keyword evidence="3" id="KW-1185">Reference proteome</keyword>
<comment type="caution">
    <text evidence="2">The sequence shown here is derived from an EMBL/GenBank/DDBJ whole genome shotgun (WGS) entry which is preliminary data.</text>
</comment>
<dbReference type="AlphaFoldDB" id="K0RRL6"/>
<reference evidence="2 3" key="1">
    <citation type="journal article" date="2012" name="Genome Biol.">
        <title>Genome and low-iron response of an oceanic diatom adapted to chronic iron limitation.</title>
        <authorList>
            <person name="Lommer M."/>
            <person name="Specht M."/>
            <person name="Roy A.S."/>
            <person name="Kraemer L."/>
            <person name="Andreson R."/>
            <person name="Gutowska M.A."/>
            <person name="Wolf J."/>
            <person name="Bergner S.V."/>
            <person name="Schilhabel M.B."/>
            <person name="Klostermeier U.C."/>
            <person name="Beiko R.G."/>
            <person name="Rosenstiel P."/>
            <person name="Hippler M."/>
            <person name="Laroche J."/>
        </authorList>
    </citation>
    <scope>NUCLEOTIDE SEQUENCE [LARGE SCALE GENOMIC DNA]</scope>
    <source>
        <strain evidence="2 3">CCMP1005</strain>
    </source>
</reference>
<evidence type="ECO:0000256" key="1">
    <source>
        <dbReference type="SAM" id="MobiDB-lite"/>
    </source>
</evidence>
<feature type="region of interest" description="Disordered" evidence="1">
    <location>
        <begin position="1"/>
        <end position="162"/>
    </location>
</feature>
<dbReference type="Proteomes" id="UP000266841">
    <property type="component" value="Unassembled WGS sequence"/>
</dbReference>
<feature type="compositionally biased region" description="Low complexity" evidence="1">
    <location>
        <begin position="132"/>
        <end position="162"/>
    </location>
</feature>
<accession>K0RRL6</accession>
<evidence type="ECO:0000313" key="2">
    <source>
        <dbReference type="EMBL" id="EJK51556.1"/>
    </source>
</evidence>
<protein>
    <submittedName>
        <fullName evidence="2">Uncharacterized protein</fullName>
    </submittedName>
</protein>
<proteinExistence type="predicted"/>
<gene>
    <name evidence="2" type="ORF">THAOC_29260</name>
</gene>
<name>K0RRL6_THAOC</name>